<feature type="signal peptide" evidence="7">
    <location>
        <begin position="1"/>
        <end position="17"/>
    </location>
</feature>
<dbReference type="InterPro" id="IPR013320">
    <property type="entry name" value="ConA-like_dom_sf"/>
</dbReference>
<dbReference type="InterPro" id="IPR023296">
    <property type="entry name" value="Glyco_hydro_beta-prop_sf"/>
</dbReference>
<dbReference type="Proteomes" id="UP000325902">
    <property type="component" value="Unassembled WGS sequence"/>
</dbReference>
<accession>A0A5N5DB47</accession>
<feature type="active site" description="Proton acceptor" evidence="4">
    <location>
        <position position="34"/>
    </location>
</feature>
<evidence type="ECO:0000256" key="7">
    <source>
        <dbReference type="SAM" id="SignalP"/>
    </source>
</evidence>
<dbReference type="AlphaFoldDB" id="A0A5N5DB47"/>
<dbReference type="Gene3D" id="2.115.10.20">
    <property type="entry name" value="Glycosyl hydrolase domain, family 43"/>
    <property type="match status" value="1"/>
</dbReference>
<keyword evidence="7" id="KW-0732">Signal</keyword>
<feature type="site" description="Important for catalytic activity, responsible for pKa modulation of the active site Glu and correct orientation of both the proton donor and substrate" evidence="5">
    <location>
        <position position="154"/>
    </location>
</feature>
<sequence length="579" mass="62400">MDIISVALLLLAGGSSATNTSYYTNPVLPGFHPDPSCIYVDELDQTFFCATSTFTAFPGVPIHASKDLVNWKLASNVLNRREQIPDFASAPTGQDGIFAPTLRYHDGTFYLITTNVAISSYLDFTMDNIIFTTTDPYNSSSWSIPTSFDFAGYDPSLFWDDDGTAYYVGAAATATGTAIGLATIDTSTGALGPISYPYNGTGIGTSEGPHLYKKDGWYYILVAEGGTARKHRGAIARSRNVTGPYENYAGNPFVAAASNSSYIQSVGHADLFHDAAGNWWGVALAMRCGPEFETYPMGRETVLYPVSWPEGEWPALVQGVSGRMEGPLPLPRDNRSLPGEGSFHDAPDVVDFEPGTTLPEHFVHVRFPKDGAYVVSPPGRENALQLALSPRNLSSPLSTHVNLTKDITFVGRRQVDTLFTFSVDLLFEPAALGEEAGVAAYLDEKRHVDMGITYGNGLEPRLRLQAFSSNENVTVPSDVWAPLPAGYKAGDLVRLEVRAANVTHFTFSVGVASESQEDDVQMAVVGYAEGSLLSGGYTGTILGAYATSNGVVGNGTSKAFVSRWRYQGQGQYIGDEQFV</sequence>
<dbReference type="InterPro" id="IPR006710">
    <property type="entry name" value="Glyco_hydro_43"/>
</dbReference>
<evidence type="ECO:0000256" key="4">
    <source>
        <dbReference type="PIRSR" id="PIRSR606710-1"/>
    </source>
</evidence>
<dbReference type="PANTHER" id="PTHR42812:SF17">
    <property type="entry name" value="BETA-XYLOSIDASE C-TERMINAL CONCANAVALIN A-LIKE DOMAIN-CONTAINING PROTEIN-RELATED"/>
    <property type="match status" value="1"/>
</dbReference>
<evidence type="ECO:0000256" key="5">
    <source>
        <dbReference type="PIRSR" id="PIRSR606710-2"/>
    </source>
</evidence>
<dbReference type="Pfam" id="PF17851">
    <property type="entry name" value="GH43_C2"/>
    <property type="match status" value="1"/>
</dbReference>
<dbReference type="InterPro" id="IPR051795">
    <property type="entry name" value="Glycosyl_Hydrlase_43"/>
</dbReference>
<dbReference type="GO" id="GO:0004553">
    <property type="term" value="F:hydrolase activity, hydrolyzing O-glycosyl compounds"/>
    <property type="evidence" value="ECO:0007669"/>
    <property type="project" value="InterPro"/>
</dbReference>
<evidence type="ECO:0000259" key="8">
    <source>
        <dbReference type="Pfam" id="PF17851"/>
    </source>
</evidence>
<reference evidence="9 10" key="1">
    <citation type="journal article" date="2019" name="Sci. Rep.">
        <title>A multi-omics analysis of the grapevine pathogen Lasiodiplodia theobromae reveals that temperature affects the expression of virulence- and pathogenicity-related genes.</title>
        <authorList>
            <person name="Felix C."/>
            <person name="Meneses R."/>
            <person name="Goncalves M.F.M."/>
            <person name="Tilleman L."/>
            <person name="Duarte A.S."/>
            <person name="Jorrin-Novo J.V."/>
            <person name="Van de Peer Y."/>
            <person name="Deforce D."/>
            <person name="Van Nieuwerburgh F."/>
            <person name="Esteves A.C."/>
            <person name="Alves A."/>
        </authorList>
    </citation>
    <scope>NUCLEOTIDE SEQUENCE [LARGE SCALE GENOMIC DNA]</scope>
    <source>
        <strain evidence="9 10">LA-SOL3</strain>
    </source>
</reference>
<gene>
    <name evidence="9" type="ORF">DBV05_g6862</name>
</gene>
<dbReference type="GO" id="GO:0005975">
    <property type="term" value="P:carbohydrate metabolic process"/>
    <property type="evidence" value="ECO:0007669"/>
    <property type="project" value="InterPro"/>
</dbReference>
<proteinExistence type="inferred from homology"/>
<evidence type="ECO:0000256" key="6">
    <source>
        <dbReference type="RuleBase" id="RU361187"/>
    </source>
</evidence>
<keyword evidence="3 6" id="KW-0326">Glycosidase</keyword>
<dbReference type="InterPro" id="IPR041542">
    <property type="entry name" value="GH43_C2"/>
</dbReference>
<name>A0A5N5DB47_9PEZI</name>
<dbReference type="Gene3D" id="2.60.120.200">
    <property type="match status" value="1"/>
</dbReference>
<keyword evidence="2 6" id="KW-0378">Hydrolase</keyword>
<organism evidence="9 10">
    <name type="scientific">Lasiodiplodia theobromae</name>
    <dbReference type="NCBI Taxonomy" id="45133"/>
    <lineage>
        <taxon>Eukaryota</taxon>
        <taxon>Fungi</taxon>
        <taxon>Dikarya</taxon>
        <taxon>Ascomycota</taxon>
        <taxon>Pezizomycotina</taxon>
        <taxon>Dothideomycetes</taxon>
        <taxon>Dothideomycetes incertae sedis</taxon>
        <taxon>Botryosphaeriales</taxon>
        <taxon>Botryosphaeriaceae</taxon>
        <taxon>Lasiodiplodia</taxon>
    </lineage>
</organism>
<dbReference type="PANTHER" id="PTHR42812">
    <property type="entry name" value="BETA-XYLOSIDASE"/>
    <property type="match status" value="1"/>
</dbReference>
<evidence type="ECO:0000256" key="1">
    <source>
        <dbReference type="ARBA" id="ARBA00009865"/>
    </source>
</evidence>
<evidence type="ECO:0000256" key="3">
    <source>
        <dbReference type="ARBA" id="ARBA00023295"/>
    </source>
</evidence>
<dbReference type="OrthoDB" id="408373at2759"/>
<comment type="similarity">
    <text evidence="1 6">Belongs to the glycosyl hydrolase 43 family.</text>
</comment>
<dbReference type="Pfam" id="PF04616">
    <property type="entry name" value="Glyco_hydro_43"/>
    <property type="match status" value="1"/>
</dbReference>
<comment type="caution">
    <text evidence="9">The sequence shown here is derived from an EMBL/GenBank/DDBJ whole genome shotgun (WGS) entry which is preliminary data.</text>
</comment>
<feature type="chain" id="PRO_5024912593" evidence="7">
    <location>
        <begin position="18"/>
        <end position="579"/>
    </location>
</feature>
<evidence type="ECO:0000313" key="9">
    <source>
        <dbReference type="EMBL" id="KAB2574442.1"/>
    </source>
</evidence>
<protein>
    <submittedName>
        <fullName evidence="9">Non-reducing end alpha-L-arabinofuranosidase BoGH43A</fullName>
    </submittedName>
</protein>
<dbReference type="EMBL" id="VCHE01000043">
    <property type="protein sequence ID" value="KAB2574442.1"/>
    <property type="molecule type" value="Genomic_DNA"/>
</dbReference>
<feature type="active site" description="Proton donor" evidence="4">
    <location>
        <position position="207"/>
    </location>
</feature>
<evidence type="ECO:0000256" key="2">
    <source>
        <dbReference type="ARBA" id="ARBA00022801"/>
    </source>
</evidence>
<feature type="domain" description="Beta-xylosidase C-terminal Concanavalin A-like" evidence="8">
    <location>
        <begin position="351"/>
        <end position="566"/>
    </location>
</feature>
<dbReference type="CDD" id="cd18833">
    <property type="entry name" value="GH43_PcXyl-like"/>
    <property type="match status" value="1"/>
</dbReference>
<dbReference type="SUPFAM" id="SSF75005">
    <property type="entry name" value="Arabinanase/levansucrase/invertase"/>
    <property type="match status" value="1"/>
</dbReference>
<keyword evidence="10" id="KW-1185">Reference proteome</keyword>
<evidence type="ECO:0000313" key="10">
    <source>
        <dbReference type="Proteomes" id="UP000325902"/>
    </source>
</evidence>
<dbReference type="SUPFAM" id="SSF49899">
    <property type="entry name" value="Concanavalin A-like lectins/glucanases"/>
    <property type="match status" value="1"/>
</dbReference>